<comment type="caution">
    <text evidence="2">The sequence shown here is derived from an EMBL/GenBank/DDBJ whole genome shotgun (WGS) entry which is preliminary data.</text>
</comment>
<protein>
    <submittedName>
        <fullName evidence="2">FUSC family protein</fullName>
    </submittedName>
</protein>
<feature type="transmembrane region" description="Helical" evidence="1">
    <location>
        <begin position="134"/>
        <end position="154"/>
    </location>
</feature>
<feature type="transmembrane region" description="Helical" evidence="1">
    <location>
        <begin position="337"/>
        <end position="355"/>
    </location>
</feature>
<dbReference type="GO" id="GO:0022857">
    <property type="term" value="F:transmembrane transporter activity"/>
    <property type="evidence" value="ECO:0007669"/>
    <property type="project" value="InterPro"/>
</dbReference>
<organism evidence="2 3">
    <name type="scientific">Plesiomonas shigelloides</name>
    <name type="common">Aeromonas shigelloides</name>
    <dbReference type="NCBI Taxonomy" id="703"/>
    <lineage>
        <taxon>Bacteria</taxon>
        <taxon>Pseudomonadati</taxon>
        <taxon>Pseudomonadota</taxon>
        <taxon>Gammaproteobacteria</taxon>
        <taxon>Enterobacterales</taxon>
        <taxon>Enterobacteriaceae</taxon>
        <taxon>Plesiomonas</taxon>
    </lineage>
</organism>
<gene>
    <name evidence="2" type="ORF">J2R62_10390</name>
</gene>
<keyword evidence="1" id="KW-0472">Membrane</keyword>
<feature type="transmembrane region" description="Helical" evidence="1">
    <location>
        <begin position="81"/>
        <end position="99"/>
    </location>
</feature>
<keyword evidence="1" id="KW-0812">Transmembrane</keyword>
<dbReference type="AlphaFoldDB" id="A0A8I1W7I5"/>
<feature type="transmembrane region" description="Helical" evidence="1">
    <location>
        <begin position="53"/>
        <end position="74"/>
    </location>
</feature>
<feature type="transmembrane region" description="Helical" evidence="1">
    <location>
        <begin position="390"/>
        <end position="406"/>
    </location>
</feature>
<dbReference type="RefSeq" id="WP_207542156.1">
    <property type="nucleotide sequence ID" value="NZ_JAFNAA010000010.1"/>
</dbReference>
<feature type="transmembrane region" description="Helical" evidence="1">
    <location>
        <begin position="438"/>
        <end position="463"/>
    </location>
</feature>
<reference evidence="2" key="1">
    <citation type="submission" date="2021-03" db="EMBL/GenBank/DDBJ databases">
        <title>Plesiomonas shigelloides zfcc0051, isolated from zebrafish feces.</title>
        <authorList>
            <person name="Vanderhoek Z."/>
            <person name="Gaulke C."/>
        </authorList>
    </citation>
    <scope>NUCLEOTIDE SEQUENCE</scope>
    <source>
        <strain evidence="2">Zfcc0051</strain>
    </source>
</reference>
<sequence>MNRLRFWRSLRLTVAIILSLFLAMGLGMHNPLWAPTSVLMVEAGTVGEAQMRWWQRIAGTVLGVLWGFFLIWHFVQRPEQLIVLCGLSAFVLAYASLTHFAWQDFWRWVLVGLLVMLCYGILNPMGSFSVMVDRIGCVFIGATTIYVLHILWPLEVGRSHQDQQQALLRSLQGWLDASPEALPGHFFGLLGQLRMLRFRLSRNYGDYHVLHDPQRKAIGSLYGVELLARHLYAWRVKCPQPTPAELEWVRALIAALSEGAVLPAAPSALRSGSLLSLMQQDAQQLQAGHSCSKSMLRWQWQNRLFQAGTDSPLLSALVIGGVCAASLQIWHYTGWPGGNLVVLLATVSLLMSQYAEKVPTRLFMLPLFIGSLVLFPIFVFVLPQLGSDDALIIMLVAVYLPLAWLLHGSNRTLAVVGSLMSVMINSGSSNYIPSELYVQRFFVMCWACLGVGLLFPVAQHILLPDDTEQRLKNHFAVWQREWRHWMLQPYQTDMTRKAAQMERRTDIILALYGRLPKNKQANWQAKLAQLPLLMATCQQWSYSKRTESVTVHHQ</sequence>
<dbReference type="Proteomes" id="UP000664658">
    <property type="component" value="Unassembled WGS sequence"/>
</dbReference>
<feature type="transmembrane region" description="Helical" evidence="1">
    <location>
        <begin position="362"/>
        <end position="384"/>
    </location>
</feature>
<keyword evidence="1" id="KW-1133">Transmembrane helix</keyword>
<evidence type="ECO:0000313" key="2">
    <source>
        <dbReference type="EMBL" id="MBO1108631.1"/>
    </source>
</evidence>
<evidence type="ECO:0000256" key="1">
    <source>
        <dbReference type="SAM" id="Phobius"/>
    </source>
</evidence>
<evidence type="ECO:0000313" key="3">
    <source>
        <dbReference type="Proteomes" id="UP000664658"/>
    </source>
</evidence>
<feature type="transmembrane region" description="Helical" evidence="1">
    <location>
        <begin position="12"/>
        <end position="33"/>
    </location>
</feature>
<accession>A0A8I1W7I5</accession>
<proteinExistence type="predicted"/>
<feature type="transmembrane region" description="Helical" evidence="1">
    <location>
        <begin position="105"/>
        <end position="122"/>
    </location>
</feature>
<dbReference type="EMBL" id="JAFNAA010000010">
    <property type="protein sequence ID" value="MBO1108631.1"/>
    <property type="molecule type" value="Genomic_DNA"/>
</dbReference>
<dbReference type="GO" id="GO:0005886">
    <property type="term" value="C:plasma membrane"/>
    <property type="evidence" value="ECO:0007669"/>
    <property type="project" value="InterPro"/>
</dbReference>
<dbReference type="Pfam" id="PF04632">
    <property type="entry name" value="FUSC"/>
    <property type="match status" value="2"/>
</dbReference>
<name>A0A8I1W7I5_PLESH</name>
<dbReference type="InterPro" id="IPR006726">
    <property type="entry name" value="PHBA_efflux_AaeB/fusaric-R"/>
</dbReference>